<dbReference type="GO" id="GO:0001228">
    <property type="term" value="F:DNA-binding transcription activator activity, RNA polymerase II-specific"/>
    <property type="evidence" value="ECO:0007669"/>
    <property type="project" value="UniProtKB-ARBA"/>
</dbReference>
<dbReference type="InterPro" id="IPR018004">
    <property type="entry name" value="KilA/APSES_HTH"/>
</dbReference>
<feature type="region of interest" description="Disordered" evidence="8">
    <location>
        <begin position="1"/>
        <end position="23"/>
    </location>
</feature>
<dbReference type="EMBL" id="HE806316">
    <property type="protein sequence ID" value="CCH58602.1"/>
    <property type="molecule type" value="Genomic_DNA"/>
</dbReference>
<gene>
    <name evidence="10" type="primary">TBLA0A08120</name>
    <name evidence="10" type="ORF">TBLA_0A08120</name>
</gene>
<dbReference type="InterPro" id="IPR002110">
    <property type="entry name" value="Ankyrin_rpt"/>
</dbReference>
<dbReference type="InterPro" id="IPR036887">
    <property type="entry name" value="HTH_APSES_sf"/>
</dbReference>
<evidence type="ECO:0000256" key="1">
    <source>
        <dbReference type="ARBA" id="ARBA00022737"/>
    </source>
</evidence>
<dbReference type="PANTHER" id="PTHR43828:SF15">
    <property type="entry name" value="TRANSCRIPTION FACTOR MBP1"/>
    <property type="match status" value="1"/>
</dbReference>
<feature type="region of interest" description="Disordered" evidence="8">
    <location>
        <begin position="159"/>
        <end position="182"/>
    </location>
</feature>
<feature type="coiled-coil region" evidence="7">
    <location>
        <begin position="615"/>
        <end position="681"/>
    </location>
</feature>
<keyword evidence="2 6" id="KW-0040">ANK repeat</keyword>
<proteinExistence type="predicted"/>
<feature type="compositionally biased region" description="Low complexity" evidence="8">
    <location>
        <begin position="285"/>
        <end position="305"/>
    </location>
</feature>
<dbReference type="SUPFAM" id="SSF48403">
    <property type="entry name" value="Ankyrin repeat"/>
    <property type="match status" value="1"/>
</dbReference>
<dbReference type="Pfam" id="PF00023">
    <property type="entry name" value="Ank"/>
    <property type="match status" value="1"/>
</dbReference>
<evidence type="ECO:0000313" key="10">
    <source>
        <dbReference type="EMBL" id="CCH58602.1"/>
    </source>
</evidence>
<dbReference type="PROSITE" id="PS50088">
    <property type="entry name" value="ANK_REPEAT"/>
    <property type="match status" value="1"/>
</dbReference>
<dbReference type="RefSeq" id="XP_004178121.1">
    <property type="nucleotide sequence ID" value="XM_004178073.1"/>
</dbReference>
<name>I2GWV0_HENB6</name>
<keyword evidence="11" id="KW-1185">Reference proteome</keyword>
<keyword evidence="1" id="KW-0677">Repeat</keyword>
<dbReference type="AlphaFoldDB" id="I2GWV0"/>
<dbReference type="PANTHER" id="PTHR43828">
    <property type="entry name" value="ASPARAGINASE"/>
    <property type="match status" value="1"/>
</dbReference>
<dbReference type="SUPFAM" id="SSF54616">
    <property type="entry name" value="DNA-binding domain of Mlu1-box binding protein MBP1"/>
    <property type="match status" value="1"/>
</dbReference>
<evidence type="ECO:0000256" key="8">
    <source>
        <dbReference type="SAM" id="MobiDB-lite"/>
    </source>
</evidence>
<dbReference type="PROSITE" id="PS51299">
    <property type="entry name" value="HTH_APSES"/>
    <property type="match status" value="1"/>
</dbReference>
<dbReference type="OrthoDB" id="6718656at2759"/>
<dbReference type="PROSITE" id="PS50297">
    <property type="entry name" value="ANK_REP_REGION"/>
    <property type="match status" value="1"/>
</dbReference>
<dbReference type="FunFam" id="3.10.260.10:FF:000004">
    <property type="entry name" value="Transcription factor MBP1"/>
    <property type="match status" value="1"/>
</dbReference>
<organism evidence="10 11">
    <name type="scientific">Henningerozyma blattae (strain ATCC 34711 / CBS 6284 / DSM 70876 / NBRC 10599 / NRRL Y-10934 / UCD 77-7)</name>
    <name type="common">Yeast</name>
    <name type="synonym">Tetrapisispora blattae</name>
    <dbReference type="NCBI Taxonomy" id="1071380"/>
    <lineage>
        <taxon>Eukaryota</taxon>
        <taxon>Fungi</taxon>
        <taxon>Dikarya</taxon>
        <taxon>Ascomycota</taxon>
        <taxon>Saccharomycotina</taxon>
        <taxon>Saccharomycetes</taxon>
        <taxon>Saccharomycetales</taxon>
        <taxon>Saccharomycetaceae</taxon>
        <taxon>Henningerozyma</taxon>
    </lineage>
</organism>
<evidence type="ECO:0000256" key="6">
    <source>
        <dbReference type="PROSITE-ProRule" id="PRU00023"/>
    </source>
</evidence>
<evidence type="ECO:0000256" key="3">
    <source>
        <dbReference type="ARBA" id="ARBA00023125"/>
    </source>
</evidence>
<evidence type="ECO:0000256" key="4">
    <source>
        <dbReference type="ARBA" id="ARBA00054211"/>
    </source>
</evidence>
<dbReference type="SMART" id="SM00248">
    <property type="entry name" value="ANK"/>
    <property type="match status" value="3"/>
</dbReference>
<evidence type="ECO:0000256" key="5">
    <source>
        <dbReference type="ARBA" id="ARBA00073969"/>
    </source>
</evidence>
<dbReference type="GO" id="GO:0003677">
    <property type="term" value="F:DNA binding"/>
    <property type="evidence" value="ECO:0007669"/>
    <property type="project" value="UniProtKB-KW"/>
</dbReference>
<dbReference type="eggNOG" id="KOG4177">
    <property type="taxonomic scope" value="Eukaryota"/>
</dbReference>
<dbReference type="GeneID" id="14493480"/>
<feature type="domain" description="HTH APSES-type" evidence="9">
    <location>
        <begin position="57"/>
        <end position="164"/>
    </location>
</feature>
<dbReference type="Gene3D" id="1.25.40.20">
    <property type="entry name" value="Ankyrin repeat-containing domain"/>
    <property type="match status" value="1"/>
</dbReference>
<protein>
    <recommendedName>
        <fullName evidence="5">Transcription factor MBP1</fullName>
    </recommendedName>
</protein>
<sequence length="774" mass="86333">MYAMVEPPSSGPPSSGLPTRDPAEMHKSLQFNSFRGQKNGPVAKHNQHNSLDFNTQVYSAKYSGVDVYEYLHPTGSIMKRKTDNWVNATHILKAAHLPKAKRTRILERQILNNNHHEKVQGGFGKYQGTWIPLEDAVALAREFGVYDEIQPLFEFVHSPNSPPPPMAPKHRHAHHNSAGSANVNSISTPASFTNTKGGTTIIADSRFSKKIKRRKSIGGIQRKLGSSKNLSLSISPTSSAPSSNVSSPPNTRRRKSSGNATMSVFKPDSKLAMSKTSPVQPPTTPISSPKTIFPATPSDSAPATANQNSNSAVARKSSNVSLTSPLIPLIPRYSNKSKLTMRRRSSTGLPFLSTSSSTSMLPSGASSLLTDIGINDKVNDYLSKLIDFFLTTNNLDSKLLDIPVELLLPPSNSSPYIDSPIDNEYHTAFHWACAMGVLPIIQALYDIGVNIRAMNYLGQTALIKSILFQNCYQNKSFPIVFQLLHETVFDLDNHLQSCIHYLMKKTSRSQSAKYYLDVILSKLNDIDRERLLNLQDFNGDTALHIANRNHDEIFIRILLENGALQDRRNKQGLAPNDPPKTMTNKPSIAAKTLIDTIPNIVTSLNNLSHKYKDYIMTSDENINELNQLIKTLKLKIEHYRFQTMNNMDISSSDGKDIDDILNLKEHQLDELKTNLIQREIELKDILIRLQHERIMQTLRECDGSSSRSSNDQVLIKKLDAMKKLQFVTIDKILAYKVQGENSKLMKYRSIISSGAQVPLNEVDSVLDRILAEAQ</sequence>
<dbReference type="STRING" id="1071380.I2GWV0"/>
<dbReference type="KEGG" id="tbl:TBLA_0A08120"/>
<dbReference type="GO" id="GO:0033309">
    <property type="term" value="C:SBF transcription complex"/>
    <property type="evidence" value="ECO:0007669"/>
    <property type="project" value="TreeGrafter"/>
</dbReference>
<accession>I2GWV0</accession>
<dbReference type="InterPro" id="IPR051642">
    <property type="entry name" value="SWI6-like"/>
</dbReference>
<comment type="function">
    <text evidence="4">Binds to MCB elements (Mlu I cell cycle box) found in the promoter of most DNA synthesis genes. Transcriptional activation by MBF has an important role in the transition from G1 to S phase. It may have a dual role in that it behaves as an activator of transcription at the G1-S boundary and as a repressor during other stages of the cell cycle.</text>
</comment>
<evidence type="ECO:0000313" key="11">
    <source>
        <dbReference type="Proteomes" id="UP000002866"/>
    </source>
</evidence>
<dbReference type="Pfam" id="PF04383">
    <property type="entry name" value="KilA-N"/>
    <property type="match status" value="1"/>
</dbReference>
<feature type="repeat" description="ANK" evidence="6">
    <location>
        <begin position="538"/>
        <end position="570"/>
    </location>
</feature>
<dbReference type="SMART" id="SM01252">
    <property type="entry name" value="KilA-N"/>
    <property type="match status" value="1"/>
</dbReference>
<dbReference type="HOGENOM" id="CLU_009666_2_0_1"/>
<evidence type="ECO:0000256" key="2">
    <source>
        <dbReference type="ARBA" id="ARBA00023043"/>
    </source>
</evidence>
<dbReference type="GO" id="GO:0030907">
    <property type="term" value="C:MBF transcription complex"/>
    <property type="evidence" value="ECO:0007669"/>
    <property type="project" value="UniProtKB-ARBA"/>
</dbReference>
<keyword evidence="3" id="KW-0238">DNA-binding</keyword>
<dbReference type="InterPro" id="IPR036770">
    <property type="entry name" value="Ankyrin_rpt-contain_sf"/>
</dbReference>
<feature type="region of interest" description="Disordered" evidence="8">
    <location>
        <begin position="211"/>
        <end position="317"/>
    </location>
</feature>
<dbReference type="Proteomes" id="UP000002866">
    <property type="component" value="Chromosome 1"/>
</dbReference>
<evidence type="ECO:0000256" key="7">
    <source>
        <dbReference type="SAM" id="Coils"/>
    </source>
</evidence>
<dbReference type="InParanoid" id="I2GWV0"/>
<feature type="compositionally biased region" description="Polar residues" evidence="8">
    <location>
        <begin position="306"/>
        <end position="317"/>
    </location>
</feature>
<feature type="compositionally biased region" description="Low complexity" evidence="8">
    <location>
        <begin position="217"/>
        <end position="250"/>
    </location>
</feature>
<evidence type="ECO:0000259" key="9">
    <source>
        <dbReference type="PROSITE" id="PS51299"/>
    </source>
</evidence>
<dbReference type="InterPro" id="IPR003163">
    <property type="entry name" value="Tscrpt_reg_HTH_APSES-type"/>
</dbReference>
<dbReference type="Gene3D" id="3.10.260.10">
    <property type="entry name" value="Transcription regulator HTH, APSES-type DNA-binding domain"/>
    <property type="match status" value="1"/>
</dbReference>
<reference evidence="10 11" key="1">
    <citation type="journal article" date="2011" name="Proc. Natl. Acad. Sci. U.S.A.">
        <title>Evolutionary erosion of yeast sex chromosomes by mating-type switching accidents.</title>
        <authorList>
            <person name="Gordon J.L."/>
            <person name="Armisen D."/>
            <person name="Proux-Wera E."/>
            <person name="Oheigeartaigh S.S."/>
            <person name="Byrne K.P."/>
            <person name="Wolfe K.H."/>
        </authorList>
    </citation>
    <scope>NUCLEOTIDE SEQUENCE [LARGE SCALE GENOMIC DNA]</scope>
    <source>
        <strain evidence="11">ATCC 34711 / CBS 6284 / DSM 70876 / NBRC 10599 / NRRL Y-10934 / UCD 77-7</strain>
    </source>
</reference>
<keyword evidence="7" id="KW-0175">Coiled coil</keyword>